<dbReference type="GO" id="GO:0016787">
    <property type="term" value="F:hydrolase activity"/>
    <property type="evidence" value="ECO:0007669"/>
    <property type="project" value="UniProtKB-KW"/>
</dbReference>
<dbReference type="AlphaFoldDB" id="A0A8S1KC18"/>
<name>A0A8S1KC18_9CILI</name>
<keyword evidence="3" id="KW-0347">Helicase</keyword>
<protein>
    <submittedName>
        <fullName evidence="8">Uncharacterized protein</fullName>
    </submittedName>
</protein>
<proteinExistence type="predicted"/>
<feature type="domain" description="DNA2/NAM7 helicase-like C-terminal" evidence="7">
    <location>
        <begin position="775"/>
        <end position="961"/>
    </location>
</feature>
<keyword evidence="4" id="KW-0067">ATP-binding</keyword>
<evidence type="ECO:0000256" key="5">
    <source>
        <dbReference type="SAM" id="MobiDB-lite"/>
    </source>
</evidence>
<comment type="caution">
    <text evidence="8">The sequence shown here is derived from an EMBL/GenBank/DDBJ whole genome shotgun (WGS) entry which is preliminary data.</text>
</comment>
<evidence type="ECO:0000259" key="6">
    <source>
        <dbReference type="Pfam" id="PF13086"/>
    </source>
</evidence>
<dbReference type="GO" id="GO:0005694">
    <property type="term" value="C:chromosome"/>
    <property type="evidence" value="ECO:0007669"/>
    <property type="project" value="UniProtKB-ARBA"/>
</dbReference>
<dbReference type="PANTHER" id="PTHR10887:SF495">
    <property type="entry name" value="HELICASE SENATAXIN ISOFORM X1-RELATED"/>
    <property type="match status" value="1"/>
</dbReference>
<dbReference type="CDD" id="cd18042">
    <property type="entry name" value="DEXXQc_SETX"/>
    <property type="match status" value="1"/>
</dbReference>
<dbReference type="OrthoDB" id="295614at2759"/>
<feature type="compositionally biased region" description="Polar residues" evidence="5">
    <location>
        <begin position="337"/>
        <end position="349"/>
    </location>
</feature>
<organism evidence="8 9">
    <name type="scientific">Paramecium sonneborni</name>
    <dbReference type="NCBI Taxonomy" id="65129"/>
    <lineage>
        <taxon>Eukaryota</taxon>
        <taxon>Sar</taxon>
        <taxon>Alveolata</taxon>
        <taxon>Ciliophora</taxon>
        <taxon>Intramacronucleata</taxon>
        <taxon>Oligohymenophorea</taxon>
        <taxon>Peniculida</taxon>
        <taxon>Parameciidae</taxon>
        <taxon>Paramecium</taxon>
    </lineage>
</organism>
<dbReference type="FunFam" id="3.40.50.300:FF:000326">
    <property type="entry name" value="P-loop containing nucleoside triphosphate hydrolase"/>
    <property type="match status" value="1"/>
</dbReference>
<reference evidence="8" key="1">
    <citation type="submission" date="2021-01" db="EMBL/GenBank/DDBJ databases">
        <authorList>
            <consortium name="Genoscope - CEA"/>
            <person name="William W."/>
        </authorList>
    </citation>
    <scope>NUCLEOTIDE SEQUENCE</scope>
</reference>
<evidence type="ECO:0000256" key="2">
    <source>
        <dbReference type="ARBA" id="ARBA00022801"/>
    </source>
</evidence>
<dbReference type="InterPro" id="IPR041677">
    <property type="entry name" value="DNA2/NAM7_AAA_11"/>
</dbReference>
<dbReference type="Pfam" id="PF13087">
    <property type="entry name" value="AAA_12"/>
    <property type="match status" value="1"/>
</dbReference>
<keyword evidence="9" id="KW-1185">Reference proteome</keyword>
<evidence type="ECO:0000256" key="3">
    <source>
        <dbReference type="ARBA" id="ARBA00022806"/>
    </source>
</evidence>
<dbReference type="GO" id="GO:0004386">
    <property type="term" value="F:helicase activity"/>
    <property type="evidence" value="ECO:0007669"/>
    <property type="project" value="UniProtKB-KW"/>
</dbReference>
<feature type="domain" description="DNA2/NAM7 helicase helicase" evidence="6">
    <location>
        <begin position="500"/>
        <end position="767"/>
    </location>
</feature>
<dbReference type="InterPro" id="IPR041679">
    <property type="entry name" value="DNA2/NAM7-like_C"/>
</dbReference>
<feature type="compositionally biased region" description="Basic residues" evidence="5">
    <location>
        <begin position="1081"/>
        <end position="1098"/>
    </location>
</feature>
<evidence type="ECO:0000256" key="4">
    <source>
        <dbReference type="ARBA" id="ARBA00022840"/>
    </source>
</evidence>
<dbReference type="Proteomes" id="UP000692954">
    <property type="component" value="Unassembled WGS sequence"/>
</dbReference>
<feature type="region of interest" description="Disordered" evidence="5">
    <location>
        <begin position="1081"/>
        <end position="1110"/>
    </location>
</feature>
<feature type="region of interest" description="Disordered" evidence="5">
    <location>
        <begin position="332"/>
        <end position="356"/>
    </location>
</feature>
<accession>A0A8S1KC18</accession>
<dbReference type="Pfam" id="PF13086">
    <property type="entry name" value="AAA_11"/>
    <property type="match status" value="1"/>
</dbReference>
<keyword evidence="2" id="KW-0378">Hydrolase</keyword>
<gene>
    <name evidence="8" type="ORF">PSON_ATCC_30995.1.T0060541</name>
</gene>
<evidence type="ECO:0000313" key="9">
    <source>
        <dbReference type="Proteomes" id="UP000692954"/>
    </source>
</evidence>
<sequence>MNDKNFEDSRDSLESLFEKYDNKQNPLEEIGLKIKIDQDSFESNSIIQKSQAISEQSDHSFISIQELSQVRKEKKLIFQPELIEIKKSNVSDVNHMIKVQQKTKSKSLEEINRQFKLQKENPPKIHQNIQVDKKKQQILQPQQKQMTNPKLLQINSYTVSSQKPKIDKIRQVPSNPIKSIVKQETIKETKKSISIEKAKQQCPILKKTNAQITQDQKTFQGMFQEKCGIFAVIGRPIFEFNSLIKFLFLSDYNKDSENETYNKIPKKFKSDIEYSKIFEYLFLNESFNQIKQELQRINKQKFRRIQIKQDEAEIDKDGLIFQIRQYQQNIKKKNRDINNQSEKNQQNTSDESDHKEESVCDLTALKNYIVIISNKYSFNPVKINKIKEKRQLFFGMLIEPQTHQYINQIKIQTFVPRDPIYQNWISVYLFPFVKITTQIREYLMINKITQTPLYPLILDPKSQQHLIGADNDKIWNVNIQNVIQNGKAMESFFQYINQNFNFSQASAIQQLILQERGICLLQGPPGTGKTHTLIGLLSGVYEYMKIMNKFPKKKILICAPSNAAIDEIIYRILQGGLFDSEGRSRTVKLVRLGVLDEENDKSEIIKQVSLEDVAQYQLFNKSQFKANSDQKTTGELRIELSKTTQTIKKIKENEIYDEQQKKQLNELWNKKNQLMKYLEQVRTNKRNQKENYVVFCEKIISEAEIICSTLSTAGTDKLSKFIDSFELLIVDEAAQCTEPSNNIPLRLGMRKMILIGDPKQLPATTFSSVSQITHYNRSLFERILDNDFKPFFLDMQYRMHPQIREFPSLHFYDNKLIDHFSVYERLIPNNYFNQRVLFIDVESEETKDDKSYQNLIECNMIVEVLKNIKNSYPTQSLGVICAYKAQVRLIKSEIKKQIGDLFIDDIQINTVDSFQGQERDVILFSCVRSSSSGNIGFLQDGRRVNVALTRARNALFIFGNAITLGQCSLWKNLLLNLHNRKLYRYIGKNDFFSFKILAEDIWFDRQRKLNQSLLTLLNDKQLNLQEELKTNEQNKDIKILQDKGDSKIYNNEIKSIQTPVKIQIPTHVNHINHNHIFNKSKKYHKQQYQHNNKQHSHKEKYQTKNTNKQQKLIEKNEKIIHHSYKKNR</sequence>
<dbReference type="InterPro" id="IPR045055">
    <property type="entry name" value="DNA2/NAM7-like"/>
</dbReference>
<evidence type="ECO:0000256" key="1">
    <source>
        <dbReference type="ARBA" id="ARBA00022741"/>
    </source>
</evidence>
<keyword evidence="1" id="KW-0547">Nucleotide-binding</keyword>
<dbReference type="InterPro" id="IPR047187">
    <property type="entry name" value="SF1_C_Upf1"/>
</dbReference>
<evidence type="ECO:0000313" key="8">
    <source>
        <dbReference type="EMBL" id="CAD8052608.1"/>
    </source>
</evidence>
<evidence type="ECO:0000259" key="7">
    <source>
        <dbReference type="Pfam" id="PF13087"/>
    </source>
</evidence>
<dbReference type="PANTHER" id="PTHR10887">
    <property type="entry name" value="DNA2/NAM7 HELICASE FAMILY"/>
    <property type="match status" value="1"/>
</dbReference>
<dbReference type="EMBL" id="CAJJDN010000006">
    <property type="protein sequence ID" value="CAD8052608.1"/>
    <property type="molecule type" value="Genomic_DNA"/>
</dbReference>
<dbReference type="GO" id="GO:0005524">
    <property type="term" value="F:ATP binding"/>
    <property type="evidence" value="ECO:0007669"/>
    <property type="project" value="UniProtKB-KW"/>
</dbReference>
<dbReference type="CDD" id="cd18808">
    <property type="entry name" value="SF1_C_Upf1"/>
    <property type="match status" value="1"/>
</dbReference>